<dbReference type="InterPro" id="IPR036390">
    <property type="entry name" value="WH_DNA-bd_sf"/>
</dbReference>
<keyword evidence="1" id="KW-0805">Transcription regulation</keyword>
<evidence type="ECO:0000313" key="6">
    <source>
        <dbReference type="Proteomes" id="UP000199652"/>
    </source>
</evidence>
<dbReference type="AlphaFoldDB" id="A0A1H3CW90"/>
<accession>A0A1H3CW90</accession>
<dbReference type="SMART" id="SM00347">
    <property type="entry name" value="HTH_MARR"/>
    <property type="match status" value="1"/>
</dbReference>
<dbReference type="InterPro" id="IPR039422">
    <property type="entry name" value="MarR/SlyA-like"/>
</dbReference>
<sequence length="145" mass="16456">MDSTTVLLQIRSVTKAYDQAFSALRMETGLGQREIDILAFLKNNPQKDTARDIVELRMLPKANISLGVEVLIKQGLLTRRSDAADRRRIHLALTKPGHTLAQRIVTVQGEYWSALLTDFTPQEKEAILTFGHRISANAMRWMEDH</sequence>
<evidence type="ECO:0000256" key="2">
    <source>
        <dbReference type="ARBA" id="ARBA00023125"/>
    </source>
</evidence>
<dbReference type="Gene3D" id="1.10.10.10">
    <property type="entry name" value="Winged helix-like DNA-binding domain superfamily/Winged helix DNA-binding domain"/>
    <property type="match status" value="1"/>
</dbReference>
<keyword evidence="6" id="KW-1185">Reference proteome</keyword>
<dbReference type="PANTHER" id="PTHR33164:SF43">
    <property type="entry name" value="HTH-TYPE TRANSCRIPTIONAL REPRESSOR YETL"/>
    <property type="match status" value="1"/>
</dbReference>
<proteinExistence type="predicted"/>
<dbReference type="GO" id="GO:0006950">
    <property type="term" value="P:response to stress"/>
    <property type="evidence" value="ECO:0007669"/>
    <property type="project" value="TreeGrafter"/>
</dbReference>
<dbReference type="InterPro" id="IPR000835">
    <property type="entry name" value="HTH_MarR-typ"/>
</dbReference>
<dbReference type="STRING" id="1528.SAMN04488579_1046"/>
<protein>
    <submittedName>
        <fullName evidence="5">DNA-binding transcriptional regulator, MarR family</fullName>
    </submittedName>
</protein>
<name>A0A1H3CW90_EUBBA</name>
<organism evidence="5 6">
    <name type="scientific">Eubacterium barkeri</name>
    <name type="common">Clostridium barkeri</name>
    <dbReference type="NCBI Taxonomy" id="1528"/>
    <lineage>
        <taxon>Bacteria</taxon>
        <taxon>Bacillati</taxon>
        <taxon>Bacillota</taxon>
        <taxon>Clostridia</taxon>
        <taxon>Eubacteriales</taxon>
        <taxon>Eubacteriaceae</taxon>
        <taxon>Eubacterium</taxon>
    </lineage>
</organism>
<dbReference type="RefSeq" id="WP_090243517.1">
    <property type="nucleotide sequence ID" value="NZ_FNOU01000004.1"/>
</dbReference>
<dbReference type="Pfam" id="PF12802">
    <property type="entry name" value="MarR_2"/>
    <property type="match status" value="1"/>
</dbReference>
<keyword evidence="3" id="KW-0804">Transcription</keyword>
<dbReference type="InterPro" id="IPR036388">
    <property type="entry name" value="WH-like_DNA-bd_sf"/>
</dbReference>
<dbReference type="SUPFAM" id="SSF46785">
    <property type="entry name" value="Winged helix' DNA-binding domain"/>
    <property type="match status" value="1"/>
</dbReference>
<dbReference type="PROSITE" id="PS01117">
    <property type="entry name" value="HTH_MARR_1"/>
    <property type="match status" value="1"/>
</dbReference>
<dbReference type="InterPro" id="IPR023187">
    <property type="entry name" value="Tscrpt_reg_MarR-type_CS"/>
</dbReference>
<feature type="domain" description="HTH marR-type" evidence="4">
    <location>
        <begin position="3"/>
        <end position="136"/>
    </location>
</feature>
<evidence type="ECO:0000256" key="3">
    <source>
        <dbReference type="ARBA" id="ARBA00023163"/>
    </source>
</evidence>
<dbReference type="Proteomes" id="UP000199652">
    <property type="component" value="Unassembled WGS sequence"/>
</dbReference>
<reference evidence="6" key="1">
    <citation type="submission" date="2016-10" db="EMBL/GenBank/DDBJ databases">
        <authorList>
            <person name="Varghese N."/>
            <person name="Submissions S."/>
        </authorList>
    </citation>
    <scope>NUCLEOTIDE SEQUENCE [LARGE SCALE GENOMIC DNA]</scope>
    <source>
        <strain evidence="6">VPI 5359</strain>
    </source>
</reference>
<gene>
    <name evidence="5" type="ORF">SAMN04488579_1046</name>
</gene>
<evidence type="ECO:0000259" key="4">
    <source>
        <dbReference type="PROSITE" id="PS50995"/>
    </source>
</evidence>
<keyword evidence="2 5" id="KW-0238">DNA-binding</keyword>
<evidence type="ECO:0000256" key="1">
    <source>
        <dbReference type="ARBA" id="ARBA00023015"/>
    </source>
</evidence>
<dbReference type="OrthoDB" id="9795441at2"/>
<dbReference type="PANTHER" id="PTHR33164">
    <property type="entry name" value="TRANSCRIPTIONAL REGULATOR, MARR FAMILY"/>
    <property type="match status" value="1"/>
</dbReference>
<dbReference type="GO" id="GO:0003677">
    <property type="term" value="F:DNA binding"/>
    <property type="evidence" value="ECO:0007669"/>
    <property type="project" value="UniProtKB-KW"/>
</dbReference>
<dbReference type="GO" id="GO:0003700">
    <property type="term" value="F:DNA-binding transcription factor activity"/>
    <property type="evidence" value="ECO:0007669"/>
    <property type="project" value="InterPro"/>
</dbReference>
<evidence type="ECO:0000313" key="5">
    <source>
        <dbReference type="EMBL" id="SDX58473.1"/>
    </source>
</evidence>
<dbReference type="PROSITE" id="PS50995">
    <property type="entry name" value="HTH_MARR_2"/>
    <property type="match status" value="1"/>
</dbReference>
<dbReference type="EMBL" id="FNOU01000004">
    <property type="protein sequence ID" value="SDX58473.1"/>
    <property type="molecule type" value="Genomic_DNA"/>
</dbReference>